<feature type="domain" description="UspA" evidence="2">
    <location>
        <begin position="1"/>
        <end position="155"/>
    </location>
</feature>
<name>A0A951U4S7_9CYAN</name>
<evidence type="ECO:0000256" key="1">
    <source>
        <dbReference type="ARBA" id="ARBA00008791"/>
    </source>
</evidence>
<dbReference type="PANTHER" id="PTHR46268">
    <property type="entry name" value="STRESS RESPONSE PROTEIN NHAX"/>
    <property type="match status" value="1"/>
</dbReference>
<sequence>MFRKILVAFDQSNSAQQVVNAAIELAKPLNSHLMLIQAVSPVESSYPSPIFAVRGAYPIFTPDALDLQLKQWQAIQTESLSLLRSYRATALAAGVPTEAVQVRGEAGHSICSMARSWNASLIMMGRRGRSGLSELLSGSVSSYVQHHAPCSVLTVQGSLDSGESAEQATEMQATEMQATEVQATVSV</sequence>
<organism evidence="3 4">
    <name type="scientific">Pegethrix bostrychoides GSE-TBD4-15B</name>
    <dbReference type="NCBI Taxonomy" id="2839662"/>
    <lineage>
        <taxon>Bacteria</taxon>
        <taxon>Bacillati</taxon>
        <taxon>Cyanobacteriota</taxon>
        <taxon>Cyanophyceae</taxon>
        <taxon>Oculatellales</taxon>
        <taxon>Oculatellaceae</taxon>
        <taxon>Pegethrix</taxon>
    </lineage>
</organism>
<dbReference type="AlphaFoldDB" id="A0A951U4S7"/>
<dbReference type="SUPFAM" id="SSF52402">
    <property type="entry name" value="Adenine nucleotide alpha hydrolases-like"/>
    <property type="match status" value="1"/>
</dbReference>
<dbReference type="InterPro" id="IPR006016">
    <property type="entry name" value="UspA"/>
</dbReference>
<comment type="similarity">
    <text evidence="1">Belongs to the universal stress protein A family.</text>
</comment>
<evidence type="ECO:0000259" key="2">
    <source>
        <dbReference type="Pfam" id="PF00582"/>
    </source>
</evidence>
<dbReference type="Gene3D" id="3.40.50.620">
    <property type="entry name" value="HUPs"/>
    <property type="match status" value="1"/>
</dbReference>
<evidence type="ECO:0000313" key="3">
    <source>
        <dbReference type="EMBL" id="MBW4466079.1"/>
    </source>
</evidence>
<reference evidence="3" key="1">
    <citation type="submission" date="2021-05" db="EMBL/GenBank/DDBJ databases">
        <authorList>
            <person name="Pietrasiak N."/>
            <person name="Ward R."/>
            <person name="Stajich J.E."/>
            <person name="Kurbessoian T."/>
        </authorList>
    </citation>
    <scope>NUCLEOTIDE SEQUENCE</scope>
    <source>
        <strain evidence="3">GSE-TBD4-15B</strain>
    </source>
</reference>
<proteinExistence type="inferred from homology"/>
<dbReference type="InterPro" id="IPR006015">
    <property type="entry name" value="Universal_stress_UspA"/>
</dbReference>
<comment type="caution">
    <text evidence="3">The sequence shown here is derived from an EMBL/GenBank/DDBJ whole genome shotgun (WGS) entry which is preliminary data.</text>
</comment>
<dbReference type="Proteomes" id="UP000707356">
    <property type="component" value="Unassembled WGS sequence"/>
</dbReference>
<dbReference type="CDD" id="cd00293">
    <property type="entry name" value="USP-like"/>
    <property type="match status" value="1"/>
</dbReference>
<dbReference type="Pfam" id="PF00582">
    <property type="entry name" value="Usp"/>
    <property type="match status" value="1"/>
</dbReference>
<dbReference type="InterPro" id="IPR014729">
    <property type="entry name" value="Rossmann-like_a/b/a_fold"/>
</dbReference>
<dbReference type="PRINTS" id="PR01438">
    <property type="entry name" value="UNVRSLSTRESS"/>
</dbReference>
<dbReference type="PANTHER" id="PTHR46268:SF8">
    <property type="entry name" value="UNIVERSAL STRESS PROTEIN SLL1388"/>
    <property type="match status" value="1"/>
</dbReference>
<reference evidence="3" key="2">
    <citation type="journal article" date="2022" name="Microbiol. Resour. Announc.">
        <title>Metagenome Sequencing to Explore Phylogenomics of Terrestrial Cyanobacteria.</title>
        <authorList>
            <person name="Ward R.D."/>
            <person name="Stajich J.E."/>
            <person name="Johansen J.R."/>
            <person name="Huntemann M."/>
            <person name="Clum A."/>
            <person name="Foster B."/>
            <person name="Foster B."/>
            <person name="Roux S."/>
            <person name="Palaniappan K."/>
            <person name="Varghese N."/>
            <person name="Mukherjee S."/>
            <person name="Reddy T.B.K."/>
            <person name="Daum C."/>
            <person name="Copeland A."/>
            <person name="Chen I.A."/>
            <person name="Ivanova N.N."/>
            <person name="Kyrpides N.C."/>
            <person name="Shapiro N."/>
            <person name="Eloe-Fadrosh E.A."/>
            <person name="Pietrasiak N."/>
        </authorList>
    </citation>
    <scope>NUCLEOTIDE SEQUENCE</scope>
    <source>
        <strain evidence="3">GSE-TBD4-15B</strain>
    </source>
</reference>
<gene>
    <name evidence="3" type="ORF">KME07_11650</name>
</gene>
<accession>A0A951U4S7</accession>
<dbReference type="EMBL" id="JAHHHV010000065">
    <property type="protein sequence ID" value="MBW4466079.1"/>
    <property type="molecule type" value="Genomic_DNA"/>
</dbReference>
<evidence type="ECO:0000313" key="4">
    <source>
        <dbReference type="Proteomes" id="UP000707356"/>
    </source>
</evidence>
<protein>
    <submittedName>
        <fullName evidence="3">Universal stress protein</fullName>
    </submittedName>
</protein>